<keyword evidence="4 5" id="KW-0472">Membrane</keyword>
<dbReference type="PANTHER" id="PTHR46283">
    <property type="entry name" value="E3 UBIQUITIN-PROTEIN LIGASE MARCH5"/>
    <property type="match status" value="1"/>
</dbReference>
<organism evidence="6 7">
    <name type="scientific">Umbelopsis ramanniana AG</name>
    <dbReference type="NCBI Taxonomy" id="1314678"/>
    <lineage>
        <taxon>Eukaryota</taxon>
        <taxon>Fungi</taxon>
        <taxon>Fungi incertae sedis</taxon>
        <taxon>Mucoromycota</taxon>
        <taxon>Mucoromycotina</taxon>
        <taxon>Umbelopsidomycetes</taxon>
        <taxon>Umbelopsidales</taxon>
        <taxon>Umbelopsidaceae</taxon>
        <taxon>Umbelopsis</taxon>
    </lineage>
</organism>
<keyword evidence="2 5" id="KW-0812">Transmembrane</keyword>
<comment type="caution">
    <text evidence="6">The sequence shown here is derived from an EMBL/GenBank/DDBJ whole genome shotgun (WGS) entry which is preliminary data.</text>
</comment>
<keyword evidence="3 5" id="KW-1133">Transmembrane helix</keyword>
<dbReference type="GO" id="GO:0016020">
    <property type="term" value="C:membrane"/>
    <property type="evidence" value="ECO:0007669"/>
    <property type="project" value="UniProtKB-SubCell"/>
</dbReference>
<feature type="transmembrane region" description="Helical" evidence="5">
    <location>
        <begin position="12"/>
        <end position="34"/>
    </location>
</feature>
<evidence type="ECO:0000256" key="2">
    <source>
        <dbReference type="ARBA" id="ARBA00022692"/>
    </source>
</evidence>
<dbReference type="AlphaFoldDB" id="A0AAD5E2A5"/>
<dbReference type="Proteomes" id="UP001206595">
    <property type="component" value="Unassembled WGS sequence"/>
</dbReference>
<proteinExistence type="predicted"/>
<evidence type="ECO:0000256" key="3">
    <source>
        <dbReference type="ARBA" id="ARBA00022989"/>
    </source>
</evidence>
<dbReference type="EMBL" id="MU620977">
    <property type="protein sequence ID" value="KAI8575557.1"/>
    <property type="molecule type" value="Genomic_DNA"/>
</dbReference>
<evidence type="ECO:0000313" key="6">
    <source>
        <dbReference type="EMBL" id="KAI8575557.1"/>
    </source>
</evidence>
<sequence>MLIGRDTRDVGITVVGALLWPAIGSMIGSCLYHMKVVRRIFPEPFHRNVLGGCLFVIAKDIANLMYRYEKVRQKQSRRIQEYR</sequence>
<comment type="subcellular location">
    <subcellularLocation>
        <location evidence="1">Membrane</location>
        <topology evidence="1">Multi-pass membrane protein</topology>
    </subcellularLocation>
</comment>
<reference evidence="6" key="2">
    <citation type="journal article" date="2022" name="Proc. Natl. Acad. Sci. U.S.A.">
        <title>Diploid-dominant life cycles characterize the early evolution of Fungi.</title>
        <authorList>
            <person name="Amses K.R."/>
            <person name="Simmons D.R."/>
            <person name="Longcore J.E."/>
            <person name="Mondo S.J."/>
            <person name="Seto K."/>
            <person name="Jeronimo G.H."/>
            <person name="Bonds A.E."/>
            <person name="Quandt C.A."/>
            <person name="Davis W.J."/>
            <person name="Chang Y."/>
            <person name="Federici B.A."/>
            <person name="Kuo A."/>
            <person name="LaButti K."/>
            <person name="Pangilinan J."/>
            <person name="Andreopoulos W."/>
            <person name="Tritt A."/>
            <person name="Riley R."/>
            <person name="Hundley H."/>
            <person name="Johnson J."/>
            <person name="Lipzen A."/>
            <person name="Barry K."/>
            <person name="Lang B.F."/>
            <person name="Cuomo C.A."/>
            <person name="Buchler N.E."/>
            <person name="Grigoriev I.V."/>
            <person name="Spatafora J.W."/>
            <person name="Stajich J.E."/>
            <person name="James T.Y."/>
        </authorList>
    </citation>
    <scope>NUCLEOTIDE SEQUENCE</scope>
    <source>
        <strain evidence="6">AG</strain>
    </source>
</reference>
<dbReference type="PROSITE" id="PS51257">
    <property type="entry name" value="PROKAR_LIPOPROTEIN"/>
    <property type="match status" value="1"/>
</dbReference>
<evidence type="ECO:0000256" key="4">
    <source>
        <dbReference type="ARBA" id="ARBA00023136"/>
    </source>
</evidence>
<protein>
    <submittedName>
        <fullName evidence="6">Uncharacterized protein</fullName>
    </submittedName>
</protein>
<accession>A0AAD5E2A5</accession>
<dbReference type="RefSeq" id="XP_051440561.1">
    <property type="nucleotide sequence ID" value="XM_051592283.1"/>
</dbReference>
<reference evidence="6" key="1">
    <citation type="submission" date="2021-06" db="EMBL/GenBank/DDBJ databases">
        <authorList>
            <consortium name="DOE Joint Genome Institute"/>
            <person name="Mondo S.J."/>
            <person name="Amses K.R."/>
            <person name="Simmons D.R."/>
            <person name="Longcore J.E."/>
            <person name="Seto K."/>
            <person name="Alves G.H."/>
            <person name="Bonds A.E."/>
            <person name="Quandt C.A."/>
            <person name="Davis W.J."/>
            <person name="Chang Y."/>
            <person name="Letcher P.M."/>
            <person name="Powell M.J."/>
            <person name="Kuo A."/>
            <person name="Labutti K."/>
            <person name="Pangilinan J."/>
            <person name="Andreopoulos W."/>
            <person name="Tritt A."/>
            <person name="Riley R."/>
            <person name="Hundley H."/>
            <person name="Johnson J."/>
            <person name="Lipzen A."/>
            <person name="Barry K."/>
            <person name="Berbee M.L."/>
            <person name="Buchler N.E."/>
            <person name="Grigoriev I.V."/>
            <person name="Spatafora J.W."/>
            <person name="Stajich J.E."/>
            <person name="James T.Y."/>
        </authorList>
    </citation>
    <scope>NUCLEOTIDE SEQUENCE</scope>
    <source>
        <strain evidence="6">AG</strain>
    </source>
</reference>
<keyword evidence="7" id="KW-1185">Reference proteome</keyword>
<dbReference type="GeneID" id="75917626"/>
<evidence type="ECO:0000256" key="5">
    <source>
        <dbReference type="SAM" id="Phobius"/>
    </source>
</evidence>
<gene>
    <name evidence="6" type="ORF">K450DRAFT_261220</name>
</gene>
<name>A0AAD5E2A5_UMBRA</name>
<evidence type="ECO:0000313" key="7">
    <source>
        <dbReference type="Proteomes" id="UP001206595"/>
    </source>
</evidence>
<evidence type="ECO:0000256" key="1">
    <source>
        <dbReference type="ARBA" id="ARBA00004141"/>
    </source>
</evidence>